<feature type="transmembrane region" description="Helical" evidence="1">
    <location>
        <begin position="211"/>
        <end position="231"/>
    </location>
</feature>
<dbReference type="EMBL" id="CP088156">
    <property type="protein sequence ID" value="UFZ03455.1"/>
    <property type="molecule type" value="Genomic_DNA"/>
</dbReference>
<keyword evidence="1" id="KW-1133">Transmembrane helix</keyword>
<feature type="transmembrane region" description="Helical" evidence="1">
    <location>
        <begin position="66"/>
        <end position="87"/>
    </location>
</feature>
<name>A0ABY3R7Z2_9BRAD</name>
<accession>A0ABY3R7Z2</accession>
<feature type="transmembrane region" description="Helical" evidence="1">
    <location>
        <begin position="155"/>
        <end position="171"/>
    </location>
</feature>
<keyword evidence="1" id="KW-0812">Transmembrane</keyword>
<organism evidence="2 3">
    <name type="scientific">Bradyrhizobium ontarionense</name>
    <dbReference type="NCBI Taxonomy" id="2898149"/>
    <lineage>
        <taxon>Bacteria</taxon>
        <taxon>Pseudomonadati</taxon>
        <taxon>Pseudomonadota</taxon>
        <taxon>Alphaproteobacteria</taxon>
        <taxon>Hyphomicrobiales</taxon>
        <taxon>Nitrobacteraceae</taxon>
        <taxon>Bradyrhizobium</taxon>
    </lineage>
</organism>
<dbReference type="Proteomes" id="UP001431010">
    <property type="component" value="Chromosome"/>
</dbReference>
<feature type="transmembrane region" description="Helical" evidence="1">
    <location>
        <begin position="237"/>
        <end position="258"/>
    </location>
</feature>
<dbReference type="RefSeq" id="WP_231319475.1">
    <property type="nucleotide sequence ID" value="NZ_CP088156.1"/>
</dbReference>
<protein>
    <submittedName>
        <fullName evidence="2">Uncharacterized protein</fullName>
    </submittedName>
</protein>
<feature type="transmembrane region" description="Helical" evidence="1">
    <location>
        <begin position="183"/>
        <end position="204"/>
    </location>
</feature>
<feature type="transmembrane region" description="Helical" evidence="1">
    <location>
        <begin position="99"/>
        <end position="117"/>
    </location>
</feature>
<evidence type="ECO:0000256" key="1">
    <source>
        <dbReference type="SAM" id="Phobius"/>
    </source>
</evidence>
<feature type="transmembrane region" description="Helical" evidence="1">
    <location>
        <begin position="39"/>
        <end position="60"/>
    </location>
</feature>
<feature type="transmembrane region" description="Helical" evidence="1">
    <location>
        <begin position="6"/>
        <end position="27"/>
    </location>
</feature>
<gene>
    <name evidence="2" type="ORF">LQG66_30210</name>
</gene>
<proteinExistence type="predicted"/>
<feature type="transmembrane region" description="Helical" evidence="1">
    <location>
        <begin position="123"/>
        <end position="143"/>
    </location>
</feature>
<keyword evidence="1" id="KW-0472">Membrane</keyword>
<evidence type="ECO:0000313" key="3">
    <source>
        <dbReference type="Proteomes" id="UP001431010"/>
    </source>
</evidence>
<keyword evidence="3" id="KW-1185">Reference proteome</keyword>
<sequence>MTPGITADSIVNLCGAIGLAVAAAMLYRRDPRGPLTARLVVMLGLVATLFLLRGVAWWTGDTTLDRISLVPASLVPLAALVVTEGLLRRHAQRRLKAAALVGGVVLAIAGAFGPVAFENLHTVVLSAFQLAGFAVCALLLIGRDRAGLLAWENRAIDRIAFGAIIVIPFIITDFRVLAPDMPVRLGALGALLAVTAILIAGASAETQRRGLWLTLLRLAGSALLGAAVAALSPDVDAAQLMRYCAVAMAGVLTIGLMTDGLRAVLDAREPGVLDSIGASNATTRDALISELARQPIFESARRYREPELAAYDPPLLRDFLAARRVLRRADAPWGWAATDPAVERMVALMAARHATHVIVLSHQPVDLIVLAVSVIAADPATETALALVRRLLVQAPEAPKDHAHM</sequence>
<evidence type="ECO:0000313" key="2">
    <source>
        <dbReference type="EMBL" id="UFZ03455.1"/>
    </source>
</evidence>
<reference evidence="2" key="1">
    <citation type="journal article" date="2024" name="Antonie Van Leeuwenhoek">
        <title>Bradyrhizobium ontarionense sp. nov., a novel bacterial symbiont isolated from Aeschynomene indica (Indian jointvetch), harbours photosynthesis, nitrogen fixation and nitrous oxide (N2O) reductase genes.</title>
        <authorList>
            <person name="Bromfield E.S.P."/>
            <person name="Cloutier S."/>
        </authorList>
    </citation>
    <scope>NUCLEOTIDE SEQUENCE</scope>
    <source>
        <strain evidence="2">A19</strain>
    </source>
</reference>